<dbReference type="RefSeq" id="WP_127094960.1">
    <property type="nucleotide sequence ID" value="NZ_CP031423.1"/>
</dbReference>
<protein>
    <submittedName>
        <fullName evidence="1">Uncharacterized protein</fullName>
    </submittedName>
</protein>
<name>A0A3Q9IYY5_9MICO</name>
<dbReference type="KEGG" id="mlv:CVS47_00839"/>
<dbReference type="AlphaFoldDB" id="A0A3Q9IYY5"/>
<gene>
    <name evidence="1" type="ORF">CVS47_00839</name>
</gene>
<organism evidence="1 2">
    <name type="scientific">Microbacterium lemovicicum</name>
    <dbReference type="NCBI Taxonomy" id="1072463"/>
    <lineage>
        <taxon>Bacteria</taxon>
        <taxon>Bacillati</taxon>
        <taxon>Actinomycetota</taxon>
        <taxon>Actinomycetes</taxon>
        <taxon>Micrococcales</taxon>
        <taxon>Microbacteriaceae</taxon>
        <taxon>Microbacterium</taxon>
    </lineage>
</organism>
<evidence type="ECO:0000313" key="2">
    <source>
        <dbReference type="Proteomes" id="UP000276888"/>
    </source>
</evidence>
<dbReference type="EMBL" id="CP031423">
    <property type="protein sequence ID" value="AZS36239.1"/>
    <property type="molecule type" value="Genomic_DNA"/>
</dbReference>
<accession>A0A3Q9IYY5</accession>
<dbReference type="OrthoDB" id="4947318at2"/>
<keyword evidence="2" id="KW-1185">Reference proteome</keyword>
<evidence type="ECO:0000313" key="1">
    <source>
        <dbReference type="EMBL" id="AZS36239.1"/>
    </source>
</evidence>
<dbReference type="Pfam" id="PF20242">
    <property type="entry name" value="Emfourin"/>
    <property type="match status" value="1"/>
</dbReference>
<proteinExistence type="predicted"/>
<sequence length="107" mass="11733">MSQPTADDADAAASALVVVTVVRTGGIAGMRKTWSAEPAPDEQEHWVMLIESCPWDESVGETRGADRYVWSISARCGEQHREADLPDQAVAGPWRTLVDEVRQVAKR</sequence>
<reference evidence="1 2" key="1">
    <citation type="submission" date="2018-08" db="EMBL/GenBank/DDBJ databases">
        <title>Microbacterium lemovicicum sp. nov., a bacterium isolated from a natural uranium-rich soil.</title>
        <authorList>
            <person name="ORTET P."/>
        </authorList>
    </citation>
    <scope>NUCLEOTIDE SEQUENCE [LARGE SCALE GENOMIC DNA]</scope>
    <source>
        <strain evidence="1 2">Viu22</strain>
    </source>
</reference>
<dbReference type="InterPro" id="IPR049457">
    <property type="entry name" value="Emfourin"/>
</dbReference>
<dbReference type="Proteomes" id="UP000276888">
    <property type="component" value="Chromosome"/>
</dbReference>